<keyword evidence="3" id="KW-1185">Reference proteome</keyword>
<dbReference type="InterPro" id="IPR046532">
    <property type="entry name" value="DUF6597"/>
</dbReference>
<gene>
    <name evidence="2" type="ORF">C1I91_12275</name>
</gene>
<dbReference type="InterPro" id="IPR018060">
    <property type="entry name" value="HTH_AraC"/>
</dbReference>
<dbReference type="KEGG" id="cmah:C1I91_12275"/>
<accession>A0A3R5V859</accession>
<sequence>MFKLSDIYYPITATPFNRNETYVEIEPCQALKPYIRCFWGTPKPYTENPSLKLESSIVIPDTCMDIIFDIDISKNQLMDIFCGINDTSFITEKQESSATIACFAIRFYCWAVPLFSDEAMNKALNAFTETEVYFKNLKNALEHILLASTSIVDRVGKVQDYLLMRLNINKQNNNLMNAVYKILQSKGTASISEILNFTTISQRQLERLFLEYVGVSPKKLSGLIRYQYLWQDIIRGNSISIQDLVSKYAYVDQAHLLRDFKKYHTMTPRAARAFTFKKR</sequence>
<organism evidence="2 3">
    <name type="scientific">Clostridium manihotivorum</name>
    <dbReference type="NCBI Taxonomy" id="2320868"/>
    <lineage>
        <taxon>Bacteria</taxon>
        <taxon>Bacillati</taxon>
        <taxon>Bacillota</taxon>
        <taxon>Clostridia</taxon>
        <taxon>Eubacteriales</taxon>
        <taxon>Clostridiaceae</taxon>
        <taxon>Clostridium</taxon>
    </lineage>
</organism>
<dbReference type="Pfam" id="PF20240">
    <property type="entry name" value="DUF6597"/>
    <property type="match status" value="1"/>
</dbReference>
<dbReference type="Proteomes" id="UP000286268">
    <property type="component" value="Chromosome"/>
</dbReference>
<evidence type="ECO:0000313" key="3">
    <source>
        <dbReference type="Proteomes" id="UP000286268"/>
    </source>
</evidence>
<evidence type="ECO:0000313" key="2">
    <source>
        <dbReference type="EMBL" id="QAA32351.1"/>
    </source>
</evidence>
<dbReference type="PROSITE" id="PS01124">
    <property type="entry name" value="HTH_ARAC_FAMILY_2"/>
    <property type="match status" value="1"/>
</dbReference>
<name>A0A3R5V859_9CLOT</name>
<dbReference type="Pfam" id="PF12833">
    <property type="entry name" value="HTH_18"/>
    <property type="match status" value="1"/>
</dbReference>
<dbReference type="OrthoDB" id="323290at2"/>
<proteinExistence type="predicted"/>
<protein>
    <submittedName>
        <fullName evidence="2">AraC family transcriptional regulator</fullName>
    </submittedName>
</protein>
<dbReference type="GO" id="GO:0043565">
    <property type="term" value="F:sequence-specific DNA binding"/>
    <property type="evidence" value="ECO:0007669"/>
    <property type="project" value="InterPro"/>
</dbReference>
<dbReference type="RefSeq" id="WP_128213138.1">
    <property type="nucleotide sequence ID" value="NZ_CP025746.1"/>
</dbReference>
<reference evidence="2 3" key="1">
    <citation type="submission" date="2018-01" db="EMBL/GenBank/DDBJ databases">
        <title>Genome Sequencing and Assembly of Anaerobacter polyendosporus strain CT4.</title>
        <authorList>
            <person name="Tachaapaikoon C."/>
            <person name="Sutheeworapong S."/>
            <person name="Jenjaroenpun P."/>
            <person name="Wongsurawat T."/>
            <person name="Nookeaw I."/>
            <person name="Cheawchanlertfa P."/>
            <person name="Kosugi A."/>
            <person name="Cheevadhanarak S."/>
            <person name="Ratanakhanokchai K."/>
        </authorList>
    </citation>
    <scope>NUCLEOTIDE SEQUENCE [LARGE SCALE GENOMIC DNA]</scope>
    <source>
        <strain evidence="2 3">CT4</strain>
    </source>
</reference>
<dbReference type="Gene3D" id="1.10.10.60">
    <property type="entry name" value="Homeodomain-like"/>
    <property type="match status" value="1"/>
</dbReference>
<dbReference type="GO" id="GO:0003700">
    <property type="term" value="F:DNA-binding transcription factor activity"/>
    <property type="evidence" value="ECO:0007669"/>
    <property type="project" value="InterPro"/>
</dbReference>
<dbReference type="EMBL" id="CP025746">
    <property type="protein sequence ID" value="QAA32351.1"/>
    <property type="molecule type" value="Genomic_DNA"/>
</dbReference>
<dbReference type="AlphaFoldDB" id="A0A3R5V859"/>
<evidence type="ECO:0000259" key="1">
    <source>
        <dbReference type="PROSITE" id="PS01124"/>
    </source>
</evidence>
<feature type="domain" description="HTH araC/xylS-type" evidence="1">
    <location>
        <begin position="173"/>
        <end position="274"/>
    </location>
</feature>
<dbReference type="SMART" id="SM00342">
    <property type="entry name" value="HTH_ARAC"/>
    <property type="match status" value="1"/>
</dbReference>